<dbReference type="Gene3D" id="1.50.10.150">
    <property type="entry name" value="Voltage-dependent anion channel"/>
    <property type="match status" value="1"/>
</dbReference>
<comment type="caution">
    <text evidence="7">The sequence shown here is derived from an EMBL/GenBank/DDBJ whole genome shotgun (WGS) entry which is preliminary data.</text>
</comment>
<dbReference type="PANTHER" id="PTHR37955">
    <property type="entry name" value="TELLURITE RESISTANCE PROTEIN TEHA"/>
    <property type="match status" value="1"/>
</dbReference>
<dbReference type="EMBL" id="JBHRSM010000025">
    <property type="protein sequence ID" value="MFC3087468.1"/>
    <property type="molecule type" value="Genomic_DNA"/>
</dbReference>
<feature type="transmembrane region" description="Helical" evidence="6">
    <location>
        <begin position="245"/>
        <end position="266"/>
    </location>
</feature>
<keyword evidence="2 6" id="KW-0812">Transmembrane</keyword>
<gene>
    <name evidence="7" type="ORF">ACFOD6_15580</name>
</gene>
<feature type="compositionally biased region" description="Basic and acidic residues" evidence="5">
    <location>
        <begin position="1"/>
        <end position="12"/>
    </location>
</feature>
<dbReference type="Proteomes" id="UP001595445">
    <property type="component" value="Unassembled WGS sequence"/>
</dbReference>
<protein>
    <submittedName>
        <fullName evidence="7">Tellurium resistance protein</fullName>
    </submittedName>
</protein>
<dbReference type="InterPro" id="IPR052951">
    <property type="entry name" value="Tellurite_res_ion_channel"/>
</dbReference>
<keyword evidence="3 6" id="KW-1133">Transmembrane helix</keyword>
<comment type="subcellular location">
    <subcellularLocation>
        <location evidence="1">Membrane</location>
        <topology evidence="1">Multi-pass membrane protein</topology>
    </subcellularLocation>
</comment>
<dbReference type="PANTHER" id="PTHR37955:SF1">
    <property type="entry name" value="DEP DOMAIN-CONTAINING PROTEIN"/>
    <property type="match status" value="1"/>
</dbReference>
<organism evidence="7 8">
    <name type="scientific">Tabrizicola soli</name>
    <dbReference type="NCBI Taxonomy" id="2185115"/>
    <lineage>
        <taxon>Bacteria</taxon>
        <taxon>Pseudomonadati</taxon>
        <taxon>Pseudomonadota</taxon>
        <taxon>Alphaproteobacteria</taxon>
        <taxon>Rhodobacterales</taxon>
        <taxon>Paracoccaceae</taxon>
        <taxon>Tabrizicola</taxon>
    </lineage>
</organism>
<evidence type="ECO:0000256" key="4">
    <source>
        <dbReference type="ARBA" id="ARBA00023136"/>
    </source>
</evidence>
<feature type="region of interest" description="Disordered" evidence="5">
    <location>
        <begin position="1"/>
        <end position="22"/>
    </location>
</feature>
<name>A0ABV7DWF4_9RHOB</name>
<dbReference type="Pfam" id="PF03595">
    <property type="entry name" value="SLAC1"/>
    <property type="match status" value="1"/>
</dbReference>
<feature type="transmembrane region" description="Helical" evidence="6">
    <location>
        <begin position="34"/>
        <end position="53"/>
    </location>
</feature>
<dbReference type="InterPro" id="IPR004695">
    <property type="entry name" value="SLAC1/Mae1/Ssu1/TehA"/>
</dbReference>
<evidence type="ECO:0000313" key="8">
    <source>
        <dbReference type="Proteomes" id="UP001595445"/>
    </source>
</evidence>
<dbReference type="InterPro" id="IPR038665">
    <property type="entry name" value="Voltage-dep_anion_channel_sf"/>
</dbReference>
<accession>A0ABV7DWF4</accession>
<sequence>MTQPEFRAEARPKRYPPPQFPPRRPALFARMPPAVFPSLLGLLGLAGAVRLALGRLGWDPGPGDLLAGGAVALWAFAAFAYGVKLARRPGVVVEDLRILPGRSGLAALTMGGMVAAGLVAAYSVPAAAVLLVLALVGHGMLAVLLLRLLLGLPPEARAVNPTLHLSLVGVIVGAAPALAVGWGWLAETLFWVALPIAVAIWALSLRQFMAAAPPAPLRPLLAIHLAPAALLGSVAGLLARPDLGVLFAGLGAVYAILLAVAGRWLLEAGVSAFWGAFTFPLAALATALMVNGGVWFWPGLLLTALGLVVIPLIAWWVLKRWPGGRLAAATNAAEA</sequence>
<feature type="transmembrane region" description="Helical" evidence="6">
    <location>
        <begin position="220"/>
        <end position="239"/>
    </location>
</feature>
<feature type="transmembrane region" description="Helical" evidence="6">
    <location>
        <begin position="128"/>
        <end position="150"/>
    </location>
</feature>
<dbReference type="RefSeq" id="WP_197641604.1">
    <property type="nucleotide sequence ID" value="NZ_JAEACP010000001.1"/>
</dbReference>
<evidence type="ECO:0000256" key="6">
    <source>
        <dbReference type="SAM" id="Phobius"/>
    </source>
</evidence>
<keyword evidence="8" id="KW-1185">Reference proteome</keyword>
<evidence type="ECO:0000313" key="7">
    <source>
        <dbReference type="EMBL" id="MFC3087468.1"/>
    </source>
</evidence>
<feature type="transmembrane region" description="Helical" evidence="6">
    <location>
        <begin position="104"/>
        <end position="122"/>
    </location>
</feature>
<evidence type="ECO:0000256" key="3">
    <source>
        <dbReference type="ARBA" id="ARBA00022989"/>
    </source>
</evidence>
<keyword evidence="4 6" id="KW-0472">Membrane</keyword>
<feature type="transmembrane region" description="Helical" evidence="6">
    <location>
        <begin position="273"/>
        <end position="290"/>
    </location>
</feature>
<proteinExistence type="predicted"/>
<feature type="transmembrane region" description="Helical" evidence="6">
    <location>
        <begin position="65"/>
        <end position="83"/>
    </location>
</feature>
<evidence type="ECO:0000256" key="1">
    <source>
        <dbReference type="ARBA" id="ARBA00004141"/>
    </source>
</evidence>
<evidence type="ECO:0000256" key="5">
    <source>
        <dbReference type="SAM" id="MobiDB-lite"/>
    </source>
</evidence>
<reference evidence="8" key="1">
    <citation type="journal article" date="2019" name="Int. J. Syst. Evol. Microbiol.">
        <title>The Global Catalogue of Microorganisms (GCM) 10K type strain sequencing project: providing services to taxonomists for standard genome sequencing and annotation.</title>
        <authorList>
            <consortium name="The Broad Institute Genomics Platform"/>
            <consortium name="The Broad Institute Genome Sequencing Center for Infectious Disease"/>
            <person name="Wu L."/>
            <person name="Ma J."/>
        </authorList>
    </citation>
    <scope>NUCLEOTIDE SEQUENCE [LARGE SCALE GENOMIC DNA]</scope>
    <source>
        <strain evidence="8">KCTC 62102</strain>
    </source>
</reference>
<evidence type="ECO:0000256" key="2">
    <source>
        <dbReference type="ARBA" id="ARBA00022692"/>
    </source>
</evidence>
<feature type="transmembrane region" description="Helical" evidence="6">
    <location>
        <begin position="296"/>
        <end position="318"/>
    </location>
</feature>
<feature type="transmembrane region" description="Helical" evidence="6">
    <location>
        <begin position="162"/>
        <end position="182"/>
    </location>
</feature>
<feature type="transmembrane region" description="Helical" evidence="6">
    <location>
        <begin position="188"/>
        <end position="208"/>
    </location>
</feature>